<dbReference type="InterPro" id="IPR038056">
    <property type="entry name" value="YjbR-like_sf"/>
</dbReference>
<proteinExistence type="predicted"/>
<dbReference type="RefSeq" id="WP_140475882.1">
    <property type="nucleotide sequence ID" value="NZ_RCZD01000022.1"/>
</dbReference>
<dbReference type="Gene3D" id="3.90.1150.30">
    <property type="match status" value="1"/>
</dbReference>
<dbReference type="EMBL" id="RCZD01000022">
    <property type="protein sequence ID" value="TPG53443.1"/>
    <property type="molecule type" value="Genomic_DNA"/>
</dbReference>
<evidence type="ECO:0000313" key="2">
    <source>
        <dbReference type="Proteomes" id="UP000317663"/>
    </source>
</evidence>
<dbReference type="AlphaFoldDB" id="A0A502FWX0"/>
<reference evidence="1 2" key="1">
    <citation type="journal article" date="2019" name="Environ. Microbiol.">
        <title>Species interactions and distinct microbial communities in high Arctic permafrost affected cryosols are associated with the CH4 and CO2 gas fluxes.</title>
        <authorList>
            <person name="Altshuler I."/>
            <person name="Hamel J."/>
            <person name="Turney S."/>
            <person name="Magnuson E."/>
            <person name="Levesque R."/>
            <person name="Greer C."/>
            <person name="Whyte L.G."/>
        </authorList>
    </citation>
    <scope>NUCLEOTIDE SEQUENCE [LARGE SCALE GENOMIC DNA]</scope>
    <source>
        <strain evidence="1 2">E4</strain>
    </source>
</reference>
<comment type="caution">
    <text evidence="1">The sequence shown here is derived from an EMBL/GenBank/DDBJ whole genome shotgun (WGS) entry which is preliminary data.</text>
</comment>
<accession>A0A502FWX0</accession>
<protein>
    <submittedName>
        <fullName evidence="1">MmcQ/YjbR family DNA-binding protein</fullName>
    </submittedName>
</protein>
<dbReference type="SUPFAM" id="SSF142906">
    <property type="entry name" value="YjbR-like"/>
    <property type="match status" value="1"/>
</dbReference>
<keyword evidence="2" id="KW-1185">Reference proteome</keyword>
<dbReference type="PANTHER" id="PTHR35145:SF3">
    <property type="entry name" value="CYTOPLASMIC PROTEIN"/>
    <property type="match status" value="1"/>
</dbReference>
<dbReference type="OrthoDB" id="3194910at2"/>
<evidence type="ECO:0000313" key="1">
    <source>
        <dbReference type="EMBL" id="TPG53443.1"/>
    </source>
</evidence>
<sequence length="117" mass="12885">MTSTELLEYCLAKPGAEQTQNNQRGANQIKVADVMFAMLCECNGREAISLKTSAELADELRAKHSCIIPGDHLNKAHWNTIYLDGELPNSQLYYLVDSSYQLVVSSLPESARHGLSG</sequence>
<dbReference type="GO" id="GO:0003677">
    <property type="term" value="F:DNA binding"/>
    <property type="evidence" value="ECO:0007669"/>
    <property type="project" value="UniProtKB-KW"/>
</dbReference>
<name>A0A502FWX0_9GAMM</name>
<dbReference type="Pfam" id="PF04237">
    <property type="entry name" value="YjbR"/>
    <property type="match status" value="1"/>
</dbReference>
<dbReference type="InterPro" id="IPR058532">
    <property type="entry name" value="YjbR/MT2646/Rv2570-like"/>
</dbReference>
<dbReference type="InterPro" id="IPR007351">
    <property type="entry name" value="YjbR"/>
</dbReference>
<dbReference type="PANTHER" id="PTHR35145">
    <property type="entry name" value="CYTOPLASMIC PROTEIN-RELATED"/>
    <property type="match status" value="1"/>
</dbReference>
<keyword evidence="1" id="KW-0238">DNA-binding</keyword>
<gene>
    <name evidence="1" type="ORF">EAH77_24315</name>
</gene>
<organism evidence="1 2">
    <name type="scientific">Ewingella americana</name>
    <dbReference type="NCBI Taxonomy" id="41202"/>
    <lineage>
        <taxon>Bacteria</taxon>
        <taxon>Pseudomonadati</taxon>
        <taxon>Pseudomonadota</taxon>
        <taxon>Gammaproteobacteria</taxon>
        <taxon>Enterobacterales</taxon>
        <taxon>Yersiniaceae</taxon>
        <taxon>Ewingella</taxon>
    </lineage>
</organism>
<dbReference type="Proteomes" id="UP000317663">
    <property type="component" value="Unassembled WGS sequence"/>
</dbReference>